<dbReference type="GO" id="GO:0004553">
    <property type="term" value="F:hydrolase activity, hydrolyzing O-glycosyl compounds"/>
    <property type="evidence" value="ECO:0007669"/>
    <property type="project" value="InterPro"/>
</dbReference>
<feature type="signal peptide" evidence="6">
    <location>
        <begin position="1"/>
        <end position="20"/>
    </location>
</feature>
<accession>A0A8T1VQC5</accession>
<dbReference type="EMBL" id="JAGDFM010000176">
    <property type="protein sequence ID" value="KAG7383457.1"/>
    <property type="molecule type" value="Genomic_DNA"/>
</dbReference>
<keyword evidence="1" id="KW-0378">Hydrolase</keyword>
<dbReference type="GO" id="GO:0005975">
    <property type="term" value="P:carbohydrate metabolic process"/>
    <property type="evidence" value="ECO:0007669"/>
    <property type="project" value="InterPro"/>
</dbReference>
<dbReference type="InterPro" id="IPR050727">
    <property type="entry name" value="GH43_arabinanases"/>
</dbReference>
<feature type="active site" description="Proton donor" evidence="4">
    <location>
        <position position="592"/>
    </location>
</feature>
<dbReference type="InterPro" id="IPR006710">
    <property type="entry name" value="Glyco_hydro_43"/>
</dbReference>
<keyword evidence="8" id="KW-1185">Reference proteome</keyword>
<sequence>MKLLSILVALPLLLASVVNGYANPKLCTGTCTNAHDPSIIRRDDGTYFRFSTGNKIAIHSAPALTGPWTYLGAAVPSGSTINLTGKDDLWAPDVHKVGDMYYLYYSVSSFGTQNSAIGLTRSKTMAAGTWTDAGSIGVTSDSSKKYNAIDPNLFQVGSQYFLNFGSYWQDLYQVKMKSTPTKTGGAAAYQMAFTSNYEVVEAAYMFSYNSYYYLFFSKGSCCGYDTSRPATGKEYRILACRSKHATSGFVDKSGNDCKNNGGTVVLESHGYVYGPGGQGVYNDPKYGPVLYYHYDYLVSSDAHQIWCLDESWTPGHLQAGDVEASSKSTVAKSQPELQIQLADTRQDIRAAHATAEALQYSVPDGLVRCSTINLSLSNLTAPATVISSCCIMKLLSILIGLPLLVAGVVNGYANPLTCTGVCTNAHDPSIVRRDDGTYFRFSTGNKIAIHSAPDLTGPWKYLGAAVPGGSKINLAGKDDLWAPDVHKVGDMYYLYYSVSSFGTQNSAIGLARSKTMEAGTWTDAGSVGITSDSSKKYNAIDPNLFQVGSQYYLNFGSYWQDLYQSKMKPNPTKNTGEAANQLAFTSNYEVMEAAFEFAYNGYYYLFFSKGSCCGYDKTRPAKGKEYRILACRSKSPTGGFVDKNGVDCRNNGGTVVLESHDWVYGPGGQGVYNDPKYGPVLYYHYVDTRIGYGDGDKRFGWNKLDFSSGWPKM</sequence>
<dbReference type="Pfam" id="PF04616">
    <property type="entry name" value="Glyco_hydro_43"/>
    <property type="match status" value="2"/>
</dbReference>
<evidence type="ECO:0000256" key="3">
    <source>
        <dbReference type="ARBA" id="ARBA00042202"/>
    </source>
</evidence>
<evidence type="ECO:0000313" key="8">
    <source>
        <dbReference type="Proteomes" id="UP000694044"/>
    </source>
</evidence>
<evidence type="ECO:0000256" key="6">
    <source>
        <dbReference type="SAM" id="SignalP"/>
    </source>
</evidence>
<keyword evidence="2" id="KW-0326">Glycosidase</keyword>
<feature type="active site" description="Proton acceptor" evidence="4">
    <location>
        <position position="427"/>
    </location>
</feature>
<evidence type="ECO:0000256" key="2">
    <source>
        <dbReference type="ARBA" id="ARBA00023295"/>
    </source>
</evidence>
<dbReference type="CDD" id="cd18831">
    <property type="entry name" value="GH43_AnAbnA-like"/>
    <property type="match status" value="2"/>
</dbReference>
<organism evidence="7 8">
    <name type="scientific">Phytophthora pseudosyringae</name>
    <dbReference type="NCBI Taxonomy" id="221518"/>
    <lineage>
        <taxon>Eukaryota</taxon>
        <taxon>Sar</taxon>
        <taxon>Stramenopiles</taxon>
        <taxon>Oomycota</taxon>
        <taxon>Peronosporomycetes</taxon>
        <taxon>Peronosporales</taxon>
        <taxon>Peronosporaceae</taxon>
        <taxon>Phytophthora</taxon>
    </lineage>
</organism>
<gene>
    <name evidence="7" type="ORF">PHYPSEUDO_003619</name>
</gene>
<comment type="caution">
    <text evidence="7">The sequence shown here is derived from an EMBL/GenBank/DDBJ whole genome shotgun (WGS) entry which is preliminary data.</text>
</comment>
<dbReference type="PANTHER" id="PTHR43301:SF3">
    <property type="entry name" value="ARABINAN ENDO-1,5-ALPHA-L-ARABINOSIDASE A-RELATED"/>
    <property type="match status" value="1"/>
</dbReference>
<keyword evidence="6" id="KW-0732">Signal</keyword>
<evidence type="ECO:0000256" key="4">
    <source>
        <dbReference type="PIRSR" id="PIRSR606710-1"/>
    </source>
</evidence>
<dbReference type="Proteomes" id="UP000694044">
    <property type="component" value="Unassembled WGS sequence"/>
</dbReference>
<dbReference type="OrthoDB" id="195678at2759"/>
<reference evidence="7" key="1">
    <citation type="submission" date="2021-02" db="EMBL/GenBank/DDBJ databases">
        <authorList>
            <person name="Palmer J.M."/>
        </authorList>
    </citation>
    <scope>NUCLEOTIDE SEQUENCE</scope>
    <source>
        <strain evidence="7">SCRP734</strain>
    </source>
</reference>
<protein>
    <recommendedName>
        <fullName evidence="3">Endo-1,5-alpha-L-arabinanase A</fullName>
    </recommendedName>
</protein>
<evidence type="ECO:0000313" key="7">
    <source>
        <dbReference type="EMBL" id="KAG7383457.1"/>
    </source>
</evidence>
<name>A0A8T1VQC5_9STRA</name>
<proteinExistence type="predicted"/>
<feature type="site" description="Important for catalytic activity, responsible for pKa modulation of the active site Glu and correct orientation of both the proton donor and substrate" evidence="5">
    <location>
        <position position="541"/>
    </location>
</feature>
<evidence type="ECO:0000256" key="5">
    <source>
        <dbReference type="PIRSR" id="PIRSR606710-2"/>
    </source>
</evidence>
<dbReference type="PANTHER" id="PTHR43301">
    <property type="entry name" value="ARABINAN ENDO-1,5-ALPHA-L-ARABINOSIDASE"/>
    <property type="match status" value="1"/>
</dbReference>
<evidence type="ECO:0000256" key="1">
    <source>
        <dbReference type="ARBA" id="ARBA00022801"/>
    </source>
</evidence>
<dbReference type="AlphaFoldDB" id="A0A8T1VQC5"/>
<feature type="chain" id="PRO_5035817033" description="Endo-1,5-alpha-L-arabinanase A" evidence="6">
    <location>
        <begin position="21"/>
        <end position="713"/>
    </location>
</feature>